<gene>
    <name evidence="15" type="ORF">CAPTEDRAFT_25042</name>
</gene>
<evidence type="ECO:0000313" key="16">
    <source>
        <dbReference type="EnsemblMetazoa" id="CapteP25042"/>
    </source>
</evidence>
<proteinExistence type="inferred from homology"/>
<evidence type="ECO:0000256" key="7">
    <source>
        <dbReference type="ARBA" id="ARBA00022968"/>
    </source>
</evidence>
<keyword evidence="5 12" id="KW-0808">Transferase</keyword>
<evidence type="ECO:0000256" key="11">
    <source>
        <dbReference type="ARBA" id="ARBA00023180"/>
    </source>
</evidence>
<dbReference type="Pfam" id="PF17039">
    <property type="entry name" value="Glyco_tran_10_N"/>
    <property type="match status" value="1"/>
</dbReference>
<keyword evidence="8" id="KW-1133">Transmembrane helix</keyword>
<keyword evidence="11" id="KW-0325">Glycoprotein</keyword>
<dbReference type="InterPro" id="IPR001503">
    <property type="entry name" value="Glyco_trans_10"/>
</dbReference>
<dbReference type="OMA" id="HIFNICG"/>
<dbReference type="SUPFAM" id="SSF53756">
    <property type="entry name" value="UDP-Glycosyltransferase/glycogen phosphorylase"/>
    <property type="match status" value="1"/>
</dbReference>
<name>R7U8P7_CAPTE</name>
<dbReference type="Pfam" id="PF00852">
    <property type="entry name" value="Glyco_transf_10"/>
    <property type="match status" value="1"/>
</dbReference>
<dbReference type="InterPro" id="IPR031481">
    <property type="entry name" value="Glyco_tran_10_N"/>
</dbReference>
<dbReference type="Gene3D" id="3.40.50.11660">
    <property type="entry name" value="Glycosyl transferase family 10, C-terminal domain"/>
    <property type="match status" value="1"/>
</dbReference>
<dbReference type="PANTHER" id="PTHR48438:SF1">
    <property type="entry name" value="ALPHA-(1,3)-FUCOSYLTRANSFERASE C-RELATED"/>
    <property type="match status" value="1"/>
</dbReference>
<dbReference type="FunFam" id="3.40.50.11660:FF:000004">
    <property type="entry name" value="Glycoprotein 3-alpha-L-fucosyltransferase A"/>
    <property type="match status" value="1"/>
</dbReference>
<dbReference type="PANTHER" id="PTHR48438">
    <property type="entry name" value="ALPHA-(1,3)-FUCOSYLTRANSFERASE C-RELATED"/>
    <property type="match status" value="1"/>
</dbReference>
<accession>R7U8P7</accession>
<evidence type="ECO:0000256" key="6">
    <source>
        <dbReference type="ARBA" id="ARBA00022692"/>
    </source>
</evidence>
<dbReference type="EMBL" id="KB304010">
    <property type="protein sequence ID" value="ELU02486.1"/>
    <property type="molecule type" value="Genomic_DNA"/>
</dbReference>
<feature type="non-terminal residue" evidence="15">
    <location>
        <position position="270"/>
    </location>
</feature>
<comment type="pathway">
    <text evidence="2">Protein modification; protein glycosylation.</text>
</comment>
<feature type="domain" description="Fucosyltransferase N-terminal" evidence="14">
    <location>
        <begin position="1"/>
        <end position="65"/>
    </location>
</feature>
<keyword evidence="4 12" id="KW-0328">Glycosyltransferase</keyword>
<reference evidence="16" key="3">
    <citation type="submission" date="2015-06" db="UniProtKB">
        <authorList>
            <consortium name="EnsemblMetazoa"/>
        </authorList>
    </citation>
    <scope>IDENTIFICATION</scope>
</reference>
<feature type="domain" description="Fucosyltransferase C-terminal" evidence="13">
    <location>
        <begin position="84"/>
        <end position="261"/>
    </location>
</feature>
<comment type="subcellular location">
    <subcellularLocation>
        <location evidence="1">Golgi apparatus membrane</location>
        <topology evidence="1">Single-pass type II membrane protein</topology>
    </subcellularLocation>
    <subcellularLocation>
        <location evidence="12">Golgi apparatus</location>
        <location evidence="12">Golgi stack membrane</location>
        <topology evidence="12">Single-pass type II membrane protein</topology>
    </subcellularLocation>
</comment>
<evidence type="ECO:0000256" key="5">
    <source>
        <dbReference type="ARBA" id="ARBA00022679"/>
    </source>
</evidence>
<evidence type="ECO:0000256" key="9">
    <source>
        <dbReference type="ARBA" id="ARBA00023034"/>
    </source>
</evidence>
<evidence type="ECO:0000259" key="13">
    <source>
        <dbReference type="Pfam" id="PF00852"/>
    </source>
</evidence>
<organism evidence="15">
    <name type="scientific">Capitella teleta</name>
    <name type="common">Polychaete worm</name>
    <dbReference type="NCBI Taxonomy" id="283909"/>
    <lineage>
        <taxon>Eukaryota</taxon>
        <taxon>Metazoa</taxon>
        <taxon>Spiralia</taxon>
        <taxon>Lophotrochozoa</taxon>
        <taxon>Annelida</taxon>
        <taxon>Polychaeta</taxon>
        <taxon>Sedentaria</taxon>
        <taxon>Scolecida</taxon>
        <taxon>Capitellidae</taxon>
        <taxon>Capitella</taxon>
    </lineage>
</organism>
<evidence type="ECO:0000313" key="15">
    <source>
        <dbReference type="EMBL" id="ELU02486.1"/>
    </source>
</evidence>
<evidence type="ECO:0000256" key="12">
    <source>
        <dbReference type="RuleBase" id="RU003832"/>
    </source>
</evidence>
<evidence type="ECO:0000256" key="10">
    <source>
        <dbReference type="ARBA" id="ARBA00023136"/>
    </source>
</evidence>
<dbReference type="Proteomes" id="UP000014760">
    <property type="component" value="Unassembled WGS sequence"/>
</dbReference>
<evidence type="ECO:0000256" key="8">
    <source>
        <dbReference type="ARBA" id="ARBA00022989"/>
    </source>
</evidence>
<dbReference type="InterPro" id="IPR038577">
    <property type="entry name" value="GT10-like_C_sf"/>
</dbReference>
<dbReference type="OrthoDB" id="427096at2759"/>
<reference evidence="17" key="1">
    <citation type="submission" date="2012-12" db="EMBL/GenBank/DDBJ databases">
        <authorList>
            <person name="Hellsten U."/>
            <person name="Grimwood J."/>
            <person name="Chapman J.A."/>
            <person name="Shapiro H."/>
            <person name="Aerts A."/>
            <person name="Otillar R.P."/>
            <person name="Terry A.Y."/>
            <person name="Boore J.L."/>
            <person name="Simakov O."/>
            <person name="Marletaz F."/>
            <person name="Cho S.-J."/>
            <person name="Edsinger-Gonzales E."/>
            <person name="Havlak P."/>
            <person name="Kuo D.-H."/>
            <person name="Larsson T."/>
            <person name="Lv J."/>
            <person name="Arendt D."/>
            <person name="Savage R."/>
            <person name="Osoegawa K."/>
            <person name="de Jong P."/>
            <person name="Lindberg D.R."/>
            <person name="Seaver E.C."/>
            <person name="Weisblat D.A."/>
            <person name="Putnam N.H."/>
            <person name="Grigoriev I.V."/>
            <person name="Rokhsar D.S."/>
        </authorList>
    </citation>
    <scope>NUCLEOTIDE SEQUENCE</scope>
    <source>
        <strain evidence="17">I ESC-2004</strain>
    </source>
</reference>
<comment type="similarity">
    <text evidence="3 12">Belongs to the glycosyltransferase 10 family.</text>
</comment>
<keyword evidence="10" id="KW-0472">Membrane</keyword>
<dbReference type="EnsemblMetazoa" id="CapteT25042">
    <property type="protein sequence ID" value="CapteP25042"/>
    <property type="gene ID" value="CapteG25042"/>
</dbReference>
<evidence type="ECO:0000256" key="4">
    <source>
        <dbReference type="ARBA" id="ARBA00022676"/>
    </source>
</evidence>
<dbReference type="EC" id="2.4.1.-" evidence="12"/>
<dbReference type="InterPro" id="IPR055270">
    <property type="entry name" value="Glyco_tran_10_C"/>
</dbReference>
<keyword evidence="7" id="KW-0735">Signal-anchor</keyword>
<dbReference type="EMBL" id="AMQN01008807">
    <property type="status" value="NOT_ANNOTATED_CDS"/>
    <property type="molecule type" value="Genomic_DNA"/>
</dbReference>
<evidence type="ECO:0000259" key="14">
    <source>
        <dbReference type="Pfam" id="PF17039"/>
    </source>
</evidence>
<dbReference type="GO" id="GO:0032580">
    <property type="term" value="C:Golgi cisterna membrane"/>
    <property type="evidence" value="ECO:0007669"/>
    <property type="project" value="UniProtKB-SubCell"/>
</dbReference>
<dbReference type="HOGENOM" id="CLU_032075_5_1_1"/>
<evidence type="ECO:0000313" key="17">
    <source>
        <dbReference type="Proteomes" id="UP000014760"/>
    </source>
</evidence>
<dbReference type="UniPathway" id="UPA00378"/>
<feature type="non-terminal residue" evidence="15">
    <location>
        <position position="1"/>
    </location>
</feature>
<evidence type="ECO:0000256" key="3">
    <source>
        <dbReference type="ARBA" id="ARBA00008919"/>
    </source>
</evidence>
<sequence length="270" mass="32144">SDAVLFRGRRLWENITLPKHRIPEQKWIFWEYEPPYKVNGLFESYETRYVFNLTSTYTFDSDIPLTSPRKYYPLTHFPYQDYAKNKTKLVAWFVSVCRSQSKREDYVKELSQYIPIDIYGGCGTLECGGKNMKARKECSEDLLNNVYKFYLAFENSLCKDYVTEKLFKNKGYDVISVVMGAVDYANIMPPGTFIDVKNYPHPEDLARYIQYLDRNDDAYNDMMNAKRALKPVFRDNTPYECRLCKYLHDNYQKKEMVFDVARYWSLENQC</sequence>
<dbReference type="GO" id="GO:0000139">
    <property type="term" value="C:Golgi membrane"/>
    <property type="evidence" value="ECO:0007669"/>
    <property type="project" value="UniProtKB-SubCell"/>
</dbReference>
<evidence type="ECO:0000256" key="1">
    <source>
        <dbReference type="ARBA" id="ARBA00004323"/>
    </source>
</evidence>
<reference evidence="15 17" key="2">
    <citation type="journal article" date="2013" name="Nature">
        <title>Insights into bilaterian evolution from three spiralian genomes.</title>
        <authorList>
            <person name="Simakov O."/>
            <person name="Marletaz F."/>
            <person name="Cho S.J."/>
            <person name="Edsinger-Gonzales E."/>
            <person name="Havlak P."/>
            <person name="Hellsten U."/>
            <person name="Kuo D.H."/>
            <person name="Larsson T."/>
            <person name="Lv J."/>
            <person name="Arendt D."/>
            <person name="Savage R."/>
            <person name="Osoegawa K."/>
            <person name="de Jong P."/>
            <person name="Grimwood J."/>
            <person name="Chapman J.A."/>
            <person name="Shapiro H."/>
            <person name="Aerts A."/>
            <person name="Otillar R.P."/>
            <person name="Terry A.Y."/>
            <person name="Boore J.L."/>
            <person name="Grigoriev I.V."/>
            <person name="Lindberg D.R."/>
            <person name="Seaver E.C."/>
            <person name="Weisblat D.A."/>
            <person name="Putnam N.H."/>
            <person name="Rokhsar D.S."/>
        </authorList>
    </citation>
    <scope>NUCLEOTIDE SEQUENCE</scope>
    <source>
        <strain evidence="15 17">I ESC-2004</strain>
    </source>
</reference>
<evidence type="ECO:0000256" key="2">
    <source>
        <dbReference type="ARBA" id="ARBA00004922"/>
    </source>
</evidence>
<keyword evidence="6 12" id="KW-0812">Transmembrane</keyword>
<protein>
    <recommendedName>
        <fullName evidence="12">Fucosyltransferase</fullName>
        <ecNumber evidence="12">2.4.1.-</ecNumber>
    </recommendedName>
</protein>
<keyword evidence="9 12" id="KW-0333">Golgi apparatus</keyword>
<dbReference type="AlphaFoldDB" id="R7U8P7"/>
<dbReference type="GO" id="GO:0008417">
    <property type="term" value="F:fucosyltransferase activity"/>
    <property type="evidence" value="ECO:0007669"/>
    <property type="project" value="InterPro"/>
</dbReference>
<keyword evidence="17" id="KW-1185">Reference proteome</keyword>